<gene>
    <name evidence="5" type="ORF">GL50803_008002</name>
</gene>
<dbReference type="OMA" id="ARYNDYK"/>
<reference evidence="5 6" key="1">
    <citation type="journal article" date="2007" name="Science">
        <title>Genomic minimalism in the early diverging intestinal parasite Giardia lamblia.</title>
        <authorList>
            <person name="Morrison H.G."/>
            <person name="McArthur A.G."/>
            <person name="Gillin F.D."/>
            <person name="Aley S.B."/>
            <person name="Adam R.D."/>
            <person name="Olsen G.J."/>
            <person name="Best A.A."/>
            <person name="Cande W.Z."/>
            <person name="Chen F."/>
            <person name="Cipriano M.J."/>
            <person name="Davids B.J."/>
            <person name="Dawson S.C."/>
            <person name="Elmendorf H.G."/>
            <person name="Hehl A.B."/>
            <person name="Holder M.E."/>
            <person name="Huse S.M."/>
            <person name="Kim U.U."/>
            <person name="Lasek-Nesselquist E."/>
            <person name="Manning G."/>
            <person name="Nigam A."/>
            <person name="Nixon J.E."/>
            <person name="Palm D."/>
            <person name="Passamaneck N.E."/>
            <person name="Prabhu A."/>
            <person name="Reich C.I."/>
            <person name="Reiner D.S."/>
            <person name="Samuelson J."/>
            <person name="Svard S.G."/>
            <person name="Sogin M.L."/>
        </authorList>
    </citation>
    <scope>NUCLEOTIDE SEQUENCE [LARGE SCALE GENOMIC DNA]</scope>
    <source>
        <strain evidence="5 6">WB C6</strain>
    </source>
</reference>
<comment type="subcellular location">
    <subcellularLocation>
        <location evidence="1">Nucleus</location>
        <location evidence="1">Nucleolus</location>
    </subcellularLocation>
</comment>
<dbReference type="Pfam" id="PF09420">
    <property type="entry name" value="Nop16"/>
    <property type="match status" value="1"/>
</dbReference>
<keyword evidence="4" id="KW-0539">Nucleus</keyword>
<proteinExistence type="inferred from homology"/>
<dbReference type="InterPro" id="IPR019002">
    <property type="entry name" value="Ribosome_biogenesis_Nop16"/>
</dbReference>
<evidence type="ECO:0000313" key="6">
    <source>
        <dbReference type="Proteomes" id="UP000001548"/>
    </source>
</evidence>
<dbReference type="Proteomes" id="UP000001548">
    <property type="component" value="Unassembled WGS sequence"/>
</dbReference>
<protein>
    <recommendedName>
        <fullName evidence="3">Nucleolar protein 16</fullName>
    </recommendedName>
</protein>
<dbReference type="EMBL" id="AACB03000004">
    <property type="protein sequence ID" value="KAE8302362.1"/>
    <property type="molecule type" value="Genomic_DNA"/>
</dbReference>
<comment type="caution">
    <text evidence="5">The sequence shown here is derived from an EMBL/GenBank/DDBJ whole genome shotgun (WGS) entry which is preliminary data.</text>
</comment>
<organism evidence="5 6">
    <name type="scientific">Giardia intestinalis (strain ATCC 50803 / WB clone C6)</name>
    <name type="common">Giardia lamblia</name>
    <dbReference type="NCBI Taxonomy" id="184922"/>
    <lineage>
        <taxon>Eukaryota</taxon>
        <taxon>Metamonada</taxon>
        <taxon>Diplomonadida</taxon>
        <taxon>Hexamitidae</taxon>
        <taxon>Giardiinae</taxon>
        <taxon>Giardia</taxon>
    </lineage>
</organism>
<comment type="similarity">
    <text evidence="2">Belongs to the NOP16 family.</text>
</comment>
<dbReference type="GeneID" id="5701644"/>
<dbReference type="VEuPathDB" id="GiardiaDB:GL50803_8002"/>
<evidence type="ECO:0000256" key="1">
    <source>
        <dbReference type="ARBA" id="ARBA00004604"/>
    </source>
</evidence>
<dbReference type="PANTHER" id="PTHR13243:SF1">
    <property type="entry name" value="NUCLEOLAR PROTEIN 16"/>
    <property type="match status" value="1"/>
</dbReference>
<dbReference type="GO" id="GO:0042273">
    <property type="term" value="P:ribosomal large subunit biogenesis"/>
    <property type="evidence" value="ECO:0000318"/>
    <property type="project" value="GO_Central"/>
</dbReference>
<name>A8B8Z8_GIAIC</name>
<dbReference type="GO" id="GO:0005730">
    <property type="term" value="C:nucleolus"/>
    <property type="evidence" value="ECO:0000318"/>
    <property type="project" value="GO_Central"/>
</dbReference>
<evidence type="ECO:0000256" key="2">
    <source>
        <dbReference type="ARBA" id="ARBA00008479"/>
    </source>
</evidence>
<dbReference type="PANTHER" id="PTHR13243">
    <property type="entry name" value="HSPC111 PROTEIN-RELATED"/>
    <property type="match status" value="1"/>
</dbReference>
<keyword evidence="6" id="KW-1185">Reference proteome</keyword>
<evidence type="ECO:0000313" key="5">
    <source>
        <dbReference type="EMBL" id="KAE8302362.1"/>
    </source>
</evidence>
<evidence type="ECO:0000256" key="3">
    <source>
        <dbReference type="ARBA" id="ARBA00015522"/>
    </source>
</evidence>
<sequence length="237" mass="27387">MPLRVGQKRMRARKIYRGKEPKRLKKQGLSVHEFYKANGLLAMVNPKKACQRTTKVTDHFVDSRSAMYQDRMNPARCAAPLPEEKQEKVGTIENKGIRCSIYEEVKRVAMFRPYREFVEAAMAKYGEDYAAIARDIELNDLQHSEGEVRQLFARYNDYKKGYQVKPCLRTHVESITKALESNTDADTLVNIDALMDAKTSPSQLRVTQLKHEWAHKTQQMSVDEAIYQARLLERMAS</sequence>
<dbReference type="HOGENOM" id="CLU_1172573_0_0_1"/>
<dbReference type="KEGG" id="gla:GL50803_008002"/>
<accession>A8B8Z8</accession>
<dbReference type="AlphaFoldDB" id="A8B8Z8"/>
<dbReference type="RefSeq" id="XP_001708728.1">
    <property type="nucleotide sequence ID" value="XM_001708676.1"/>
</dbReference>
<evidence type="ECO:0000256" key="4">
    <source>
        <dbReference type="ARBA" id="ARBA00023242"/>
    </source>
</evidence>